<dbReference type="Pfam" id="PF14602">
    <property type="entry name" value="Hexapep_2"/>
    <property type="match status" value="2"/>
</dbReference>
<dbReference type="PANTHER" id="PTHR43480">
    <property type="entry name" value="ACYL-[ACYL-CARRIER-PROTEIN]--UDP-N-ACETYLGLUCOSAMINE O-ACYLTRANSFERASE"/>
    <property type="match status" value="1"/>
</dbReference>
<protein>
    <submittedName>
        <fullName evidence="7">UDP-N-acetylglucosamine acyltransferase</fullName>
    </submittedName>
</protein>
<proteinExistence type="predicted"/>
<dbReference type="InterPro" id="IPR001451">
    <property type="entry name" value="Hexapep"/>
</dbReference>
<dbReference type="SUPFAM" id="SSF51161">
    <property type="entry name" value="Trimeric LpxA-like enzymes"/>
    <property type="match status" value="1"/>
</dbReference>
<keyword evidence="3" id="KW-0808">Transferase</keyword>
<feature type="domain" description="UDP N-acetylglucosamine O-acyltransferase C-terminal" evidence="6">
    <location>
        <begin position="168"/>
        <end position="212"/>
    </location>
</feature>
<reference evidence="7 8" key="1">
    <citation type="submission" date="2022-06" db="EMBL/GenBank/DDBJ databases">
        <title>Genomic Encyclopedia of Archaeal and Bacterial Type Strains, Phase II (KMG-II): from individual species to whole genera.</title>
        <authorList>
            <person name="Goeker M."/>
        </authorList>
    </citation>
    <scope>NUCLEOTIDE SEQUENCE [LARGE SCALE GENOMIC DNA]</scope>
    <source>
        <strain evidence="7 8">DSM 40477</strain>
    </source>
</reference>
<comment type="caution">
    <text evidence="7">The sequence shown here is derived from an EMBL/GenBank/DDBJ whole genome shotgun (WGS) entry which is preliminary data.</text>
</comment>
<dbReference type="InterPro" id="IPR010137">
    <property type="entry name" value="Lipid_A_LpxA"/>
</dbReference>
<keyword evidence="8" id="KW-1185">Reference proteome</keyword>
<organism evidence="7 8">
    <name type="scientific">Streptoalloteichus tenebrarius (strain ATCC 17920 / DSM 40477 / JCM 4838 / CBS 697.72 / NBRC 16177 / NCIMB 11028 / NRRL B-12390 / A12253. 1 / ISP 5477)</name>
    <name type="common">Streptomyces tenebrarius</name>
    <dbReference type="NCBI Taxonomy" id="1933"/>
    <lineage>
        <taxon>Bacteria</taxon>
        <taxon>Bacillati</taxon>
        <taxon>Actinomycetota</taxon>
        <taxon>Actinomycetes</taxon>
        <taxon>Pseudonocardiales</taxon>
        <taxon>Pseudonocardiaceae</taxon>
        <taxon>Streptoalloteichus</taxon>
    </lineage>
</organism>
<dbReference type="InterPro" id="IPR011004">
    <property type="entry name" value="Trimer_LpxA-like_sf"/>
</dbReference>
<evidence type="ECO:0000256" key="5">
    <source>
        <dbReference type="ARBA" id="ARBA00023315"/>
    </source>
</evidence>
<evidence type="ECO:0000259" key="6">
    <source>
        <dbReference type="Pfam" id="PF13720"/>
    </source>
</evidence>
<evidence type="ECO:0000256" key="2">
    <source>
        <dbReference type="ARBA" id="ARBA00022556"/>
    </source>
</evidence>
<evidence type="ECO:0000256" key="3">
    <source>
        <dbReference type="ARBA" id="ARBA00022679"/>
    </source>
</evidence>
<dbReference type="Gene3D" id="2.160.10.10">
    <property type="entry name" value="Hexapeptide repeat proteins"/>
    <property type="match status" value="1"/>
</dbReference>
<evidence type="ECO:0000256" key="4">
    <source>
        <dbReference type="ARBA" id="ARBA00023098"/>
    </source>
</evidence>
<sequence>MRGATLAQVHPTAVVGDGVELGERVTIGPNAVVLGPCRIGDDCWIGPGCVIGTPPEISSLPHNRAWDGELAHLGVEIGARTVVRELSTIHQGSHRPTRIGSDCWLLNRVYVAHDGQVGDQVTVSAGVSMGGHVVVGDRVNIGMNAVVHQRRVIGPGAMVGMGAAVTRDVPPFAKAFGTPVRLRGVNAVGMVRAGVGEDAVRALDAAYAELRMPESVPANLADAFAWWAAAEPARPLVPVAARA</sequence>
<evidence type="ECO:0000313" key="8">
    <source>
        <dbReference type="Proteomes" id="UP001205311"/>
    </source>
</evidence>
<accession>A0ABT1I3H8</accession>
<evidence type="ECO:0000256" key="1">
    <source>
        <dbReference type="ARBA" id="ARBA00022516"/>
    </source>
</evidence>
<keyword evidence="4" id="KW-0443">Lipid metabolism</keyword>
<keyword evidence="1" id="KW-0444">Lipid biosynthesis</keyword>
<dbReference type="GO" id="GO:0016746">
    <property type="term" value="F:acyltransferase activity"/>
    <property type="evidence" value="ECO:0007669"/>
    <property type="project" value="UniProtKB-KW"/>
</dbReference>
<dbReference type="PANTHER" id="PTHR43480:SF1">
    <property type="entry name" value="ACYL-[ACYL-CARRIER-PROTEIN]--UDP-N-ACETYLGLUCOSAMINE O-ACYLTRANSFERASE, MITOCHONDRIAL-RELATED"/>
    <property type="match status" value="1"/>
</dbReference>
<evidence type="ECO:0000313" key="7">
    <source>
        <dbReference type="EMBL" id="MCP2262300.1"/>
    </source>
</evidence>
<dbReference type="Proteomes" id="UP001205311">
    <property type="component" value="Unassembled WGS sequence"/>
</dbReference>
<dbReference type="PIRSF" id="PIRSF000456">
    <property type="entry name" value="UDP-GlcNAc_acltr"/>
    <property type="match status" value="1"/>
</dbReference>
<name>A0ABT1I3H8_STRSD</name>
<gene>
    <name evidence="7" type="ORF">LX15_006036</name>
</gene>
<dbReference type="EMBL" id="JAMTCP010000063">
    <property type="protein sequence ID" value="MCP2262300.1"/>
    <property type="molecule type" value="Genomic_DNA"/>
</dbReference>
<dbReference type="Pfam" id="PF13720">
    <property type="entry name" value="Acetyltransf_11"/>
    <property type="match status" value="1"/>
</dbReference>
<keyword evidence="2" id="KW-0441">Lipid A biosynthesis</keyword>
<dbReference type="InterPro" id="IPR029098">
    <property type="entry name" value="Acetyltransf_C"/>
</dbReference>
<keyword evidence="5 7" id="KW-0012">Acyltransferase</keyword>